<dbReference type="Proteomes" id="UP001318040">
    <property type="component" value="Chromosome 3"/>
</dbReference>
<keyword evidence="3" id="KW-1185">Reference proteome</keyword>
<dbReference type="PROSITE" id="PS50222">
    <property type="entry name" value="EF_HAND_2"/>
    <property type="match status" value="2"/>
</dbReference>
<protein>
    <submittedName>
        <fullName evidence="4">Calcium-binding protein 2-like</fullName>
    </submittedName>
</protein>
<dbReference type="Pfam" id="PF13499">
    <property type="entry name" value="EF-hand_7"/>
    <property type="match status" value="1"/>
</dbReference>
<name>A0AAJ7UB19_PETMA</name>
<gene>
    <name evidence="4" type="primary">LOC116955848</name>
</gene>
<dbReference type="Gene3D" id="1.10.238.10">
    <property type="entry name" value="EF-hand"/>
    <property type="match status" value="1"/>
</dbReference>
<dbReference type="PROSITE" id="PS00018">
    <property type="entry name" value="EF_HAND_1"/>
    <property type="match status" value="2"/>
</dbReference>
<feature type="domain" description="EF-hand" evidence="2">
    <location>
        <begin position="73"/>
        <end position="104"/>
    </location>
</feature>
<proteinExistence type="predicted"/>
<sequence>MPGLMLTERHSTRSTLHNSFRLVSNHFRRFNMSCPSKKPEDLEAKFKALDKDGNKSLSKAELKAGLSVLGLSEAQLDSFYVAADKDKDGKISCSEFVKYFQQKK</sequence>
<keyword evidence="1" id="KW-0106">Calcium</keyword>
<reference evidence="4" key="1">
    <citation type="submission" date="2025-08" db="UniProtKB">
        <authorList>
            <consortium name="RefSeq"/>
        </authorList>
    </citation>
    <scope>IDENTIFICATION</scope>
    <source>
        <tissue evidence="4">Sperm</tissue>
    </source>
</reference>
<evidence type="ECO:0000313" key="4">
    <source>
        <dbReference type="RefSeq" id="XP_032833065.1"/>
    </source>
</evidence>
<evidence type="ECO:0000256" key="1">
    <source>
        <dbReference type="ARBA" id="ARBA00022837"/>
    </source>
</evidence>
<organism evidence="3 4">
    <name type="scientific">Petromyzon marinus</name>
    <name type="common">Sea lamprey</name>
    <dbReference type="NCBI Taxonomy" id="7757"/>
    <lineage>
        <taxon>Eukaryota</taxon>
        <taxon>Metazoa</taxon>
        <taxon>Chordata</taxon>
        <taxon>Craniata</taxon>
        <taxon>Vertebrata</taxon>
        <taxon>Cyclostomata</taxon>
        <taxon>Hyperoartia</taxon>
        <taxon>Petromyzontiformes</taxon>
        <taxon>Petromyzontidae</taxon>
        <taxon>Petromyzon</taxon>
    </lineage>
</organism>
<dbReference type="SMART" id="SM00054">
    <property type="entry name" value="EFh"/>
    <property type="match status" value="2"/>
</dbReference>
<evidence type="ECO:0000259" key="2">
    <source>
        <dbReference type="PROSITE" id="PS50222"/>
    </source>
</evidence>
<accession>A0AAJ7UB19</accession>
<dbReference type="AlphaFoldDB" id="A0AAJ7UB19"/>
<dbReference type="GeneID" id="116955848"/>
<evidence type="ECO:0000313" key="3">
    <source>
        <dbReference type="Proteomes" id="UP001318040"/>
    </source>
</evidence>
<feature type="domain" description="EF-hand" evidence="2">
    <location>
        <begin position="37"/>
        <end position="72"/>
    </location>
</feature>
<dbReference type="RefSeq" id="XP_032833065.1">
    <property type="nucleotide sequence ID" value="XM_032977174.1"/>
</dbReference>
<dbReference type="SUPFAM" id="SSF47473">
    <property type="entry name" value="EF-hand"/>
    <property type="match status" value="1"/>
</dbReference>
<dbReference type="CDD" id="cd00051">
    <property type="entry name" value="EFh"/>
    <property type="match status" value="1"/>
</dbReference>
<dbReference type="InterPro" id="IPR011992">
    <property type="entry name" value="EF-hand-dom_pair"/>
</dbReference>
<dbReference type="InterPro" id="IPR018247">
    <property type="entry name" value="EF_Hand_1_Ca_BS"/>
</dbReference>
<dbReference type="InterPro" id="IPR002048">
    <property type="entry name" value="EF_hand_dom"/>
</dbReference>
<dbReference type="KEGG" id="pmrn:116955848"/>
<dbReference type="GO" id="GO:0005509">
    <property type="term" value="F:calcium ion binding"/>
    <property type="evidence" value="ECO:0007669"/>
    <property type="project" value="InterPro"/>
</dbReference>